<accession>A0A410WZ99</accession>
<dbReference type="OrthoDB" id="7163760at2"/>
<dbReference type="RefSeq" id="WP_053228643.1">
    <property type="nucleotide sequence ID" value="NZ_CP026520.1"/>
</dbReference>
<dbReference type="EMBL" id="CP026520">
    <property type="protein sequence ID" value="QAV19734.1"/>
    <property type="molecule type" value="Genomic_DNA"/>
</dbReference>
<evidence type="ECO:0000256" key="1">
    <source>
        <dbReference type="ARBA" id="ARBA00022679"/>
    </source>
</evidence>
<dbReference type="PANTHER" id="PTHR42919">
    <property type="entry name" value="N-ALPHA-ACETYLTRANSFERASE"/>
    <property type="match status" value="1"/>
</dbReference>
<evidence type="ECO:0000313" key="7">
    <source>
        <dbReference type="Proteomes" id="UP001527202"/>
    </source>
</evidence>
<keyword evidence="2" id="KW-0012">Acyltransferase</keyword>
<dbReference type="GeneID" id="95376991"/>
<dbReference type="PANTHER" id="PTHR42919:SF8">
    <property type="entry name" value="N-ALPHA-ACETYLTRANSFERASE 50"/>
    <property type="match status" value="1"/>
</dbReference>
<dbReference type="InterPro" id="IPR000182">
    <property type="entry name" value="GNAT_dom"/>
</dbReference>
<dbReference type="GO" id="GO:0016747">
    <property type="term" value="F:acyltransferase activity, transferring groups other than amino-acyl groups"/>
    <property type="evidence" value="ECO:0007669"/>
    <property type="project" value="InterPro"/>
</dbReference>
<sequence>MPDTGMVLPVNRLTHDQLAQVKELEKRCNEYDSITLKLNWDMLENRKAEKCSDWLYVENGKTVGFLALFAFKSSEAEISGMVDPEYRRRGIFRKLLEAADEECRKRGIPEQLLIVQRGSESGRSFAAYAGGAYEFSEYWMELPSDYDRDVLSSVISAGQIELRPAEQADMEVAIRLDVAGYGVTESDARGFNEQKLAAAGESFWIAELEGTPIGKINIQLYDGGYISGFCVLPEYRGQGHGRVILGKAITIAESKQLQGKLALEVAANNDRALGLYKSVGFVERSVNDYYRVTVG</sequence>
<dbReference type="Proteomes" id="UP001527202">
    <property type="component" value="Unassembled WGS sequence"/>
</dbReference>
<keyword evidence="1 5" id="KW-0808">Transferase</keyword>
<evidence type="ECO:0000313" key="6">
    <source>
        <dbReference type="Proteomes" id="UP000288943"/>
    </source>
</evidence>
<evidence type="ECO:0000259" key="3">
    <source>
        <dbReference type="PROSITE" id="PS51186"/>
    </source>
</evidence>
<dbReference type="SUPFAM" id="SSF55729">
    <property type="entry name" value="Acyl-CoA N-acyltransferases (Nat)"/>
    <property type="match status" value="2"/>
</dbReference>
<keyword evidence="7" id="KW-1185">Reference proteome</keyword>
<reference evidence="4 7" key="2">
    <citation type="submission" date="2022-05" db="EMBL/GenBank/DDBJ databases">
        <title>Genome Sequencing of Bee-Associated Microbes.</title>
        <authorList>
            <person name="Dunlap C."/>
        </authorList>
    </citation>
    <scope>NUCLEOTIDE SEQUENCE [LARGE SCALE GENOMIC DNA]</scope>
    <source>
        <strain evidence="4 7">NRRL B-23120</strain>
    </source>
</reference>
<dbReference type="CDD" id="cd04301">
    <property type="entry name" value="NAT_SF"/>
    <property type="match status" value="2"/>
</dbReference>
<dbReference type="Proteomes" id="UP000288943">
    <property type="component" value="Chromosome"/>
</dbReference>
<dbReference type="KEGG" id="pchi:PC41400_19535"/>
<dbReference type="AlphaFoldDB" id="A0A410WZ99"/>
<feature type="domain" description="N-acetyltransferase" evidence="3">
    <location>
        <begin position="160"/>
        <end position="295"/>
    </location>
</feature>
<dbReference type="Gene3D" id="3.40.630.30">
    <property type="match status" value="1"/>
</dbReference>
<gene>
    <name evidence="4" type="ORF">M5X16_14395</name>
    <name evidence="5" type="ORF">PC41400_19535</name>
</gene>
<protein>
    <submittedName>
        <fullName evidence="5">GNAT family N-acetyltransferase</fullName>
    </submittedName>
</protein>
<dbReference type="Pfam" id="PF00583">
    <property type="entry name" value="Acetyltransf_1"/>
    <property type="match status" value="2"/>
</dbReference>
<organism evidence="5 6">
    <name type="scientific">Paenibacillus chitinolyticus</name>
    <dbReference type="NCBI Taxonomy" id="79263"/>
    <lineage>
        <taxon>Bacteria</taxon>
        <taxon>Bacillati</taxon>
        <taxon>Bacillota</taxon>
        <taxon>Bacilli</taxon>
        <taxon>Bacillales</taxon>
        <taxon>Paenibacillaceae</taxon>
        <taxon>Paenibacillus</taxon>
    </lineage>
</organism>
<evidence type="ECO:0000313" key="4">
    <source>
        <dbReference type="EMBL" id="MCY9596963.1"/>
    </source>
</evidence>
<name>A0A410WZ99_9BACL</name>
<evidence type="ECO:0000313" key="5">
    <source>
        <dbReference type="EMBL" id="QAV19734.1"/>
    </source>
</evidence>
<feature type="domain" description="N-acetyltransferase" evidence="3">
    <location>
        <begin position="8"/>
        <end position="145"/>
    </location>
</feature>
<dbReference type="EMBL" id="JAMDMJ010000015">
    <property type="protein sequence ID" value="MCY9596963.1"/>
    <property type="molecule type" value="Genomic_DNA"/>
</dbReference>
<dbReference type="InterPro" id="IPR016181">
    <property type="entry name" value="Acyl_CoA_acyltransferase"/>
</dbReference>
<reference evidence="5 6" key="1">
    <citation type="submission" date="2018-01" db="EMBL/GenBank/DDBJ databases">
        <title>The whole genome sequencing and assembly of Paenibacillus chitinolyticus KCCM 41400 strain.</title>
        <authorList>
            <person name="Kim J.-Y."/>
            <person name="Park M.-K."/>
            <person name="Lee Y.-J."/>
            <person name="Yi H."/>
            <person name="Bahn Y.-S."/>
            <person name="Kim J.F."/>
            <person name="Lee D.-W."/>
        </authorList>
    </citation>
    <scope>NUCLEOTIDE SEQUENCE [LARGE SCALE GENOMIC DNA]</scope>
    <source>
        <strain evidence="5 6">KCCM 41400</strain>
    </source>
</reference>
<dbReference type="InterPro" id="IPR051556">
    <property type="entry name" value="N-term/lysine_N-AcTrnsfr"/>
</dbReference>
<evidence type="ECO:0000256" key="2">
    <source>
        <dbReference type="ARBA" id="ARBA00023315"/>
    </source>
</evidence>
<proteinExistence type="predicted"/>
<dbReference type="PROSITE" id="PS51186">
    <property type="entry name" value="GNAT"/>
    <property type="match status" value="2"/>
</dbReference>